<organism evidence="4 5">
    <name type="scientific">Musa balbisiana</name>
    <name type="common">Banana</name>
    <dbReference type="NCBI Taxonomy" id="52838"/>
    <lineage>
        <taxon>Eukaryota</taxon>
        <taxon>Viridiplantae</taxon>
        <taxon>Streptophyta</taxon>
        <taxon>Embryophyta</taxon>
        <taxon>Tracheophyta</taxon>
        <taxon>Spermatophyta</taxon>
        <taxon>Magnoliopsida</taxon>
        <taxon>Liliopsida</taxon>
        <taxon>Zingiberales</taxon>
        <taxon>Musaceae</taxon>
        <taxon>Musa</taxon>
    </lineage>
</organism>
<reference evidence="4 5" key="1">
    <citation type="journal article" date="2019" name="Nat. Plants">
        <title>Genome sequencing of Musa balbisiana reveals subgenome evolution and function divergence in polyploid bananas.</title>
        <authorList>
            <person name="Yao X."/>
        </authorList>
    </citation>
    <scope>NUCLEOTIDE SEQUENCE [LARGE SCALE GENOMIC DNA]</scope>
    <source>
        <strain evidence="5">cv. DH-PKW</strain>
        <tissue evidence="4">Leaves</tissue>
    </source>
</reference>
<feature type="compositionally biased region" description="Polar residues" evidence="2">
    <location>
        <begin position="299"/>
        <end position="308"/>
    </location>
</feature>
<dbReference type="PANTHER" id="PTHR33155">
    <property type="entry name" value="FANTASTIC FOUR-LIKE PROTEIN (DUF3049)"/>
    <property type="match status" value="1"/>
</dbReference>
<evidence type="ECO:0000259" key="3">
    <source>
        <dbReference type="Pfam" id="PF11250"/>
    </source>
</evidence>
<keyword evidence="5" id="KW-1185">Reference proteome</keyword>
<accession>A0A4S8K4N3</accession>
<sequence length="501" mass="55122">MQGGGGGGNRQFKAGKQKEAVILKGVAVTPHHLQIPPLPALHLLSAWLTASFLKHKRHHPCPSKHIINRASPLPNSAVRMSVAVAQSSSATAFYTDNCRWPAPVERRKSDADTPPPVEESSDDELPGQFDIWSAIQSQKVADAAPDQPAAPYVHPLVRRSSSLLSQKSLEICTESVGSETGSDDFFSSVEDLNYYYPPKFEDEEKEEEKRSQGVAGRGAKELSSVNFRGCRRSPPRSFPPPLPLISRRNVSCLHMRPHRLDGRLIVEAVPVPAPSKCYLHARSVNGRLVLYFTDSTQAPNKVTQPQQQEDVEQDADIKENEATKEKDEEFEEKNCCEEEEEEEEVEVVDRGTIVEVKVSTQPQQRTGAMKVHRSSLVINKFVGGTPLSGMTKCERPTENDENVSTVPSSSAPRRASSTTTTTAAVAVAAASTLSVTTEGDIDYGHGGLWVPLGGHHPPADNKLLFTSKRRNRGELLHDMKRCSQLRRPLFIWEPCCIATSS</sequence>
<dbReference type="InterPro" id="IPR046431">
    <property type="entry name" value="FAF_dom"/>
</dbReference>
<proteinExistence type="inferred from homology"/>
<feature type="compositionally biased region" description="Basic and acidic residues" evidence="2">
    <location>
        <begin position="315"/>
        <end position="336"/>
    </location>
</feature>
<comment type="similarity">
    <text evidence="1">Belongs to the fantastic four family.</text>
</comment>
<dbReference type="EMBL" id="PYDT01000002">
    <property type="protein sequence ID" value="THU69792.1"/>
    <property type="molecule type" value="Genomic_DNA"/>
</dbReference>
<protein>
    <recommendedName>
        <fullName evidence="3">FAF domain-containing protein</fullName>
    </recommendedName>
</protein>
<evidence type="ECO:0000313" key="5">
    <source>
        <dbReference type="Proteomes" id="UP000317650"/>
    </source>
</evidence>
<dbReference type="PANTHER" id="PTHR33155:SF8">
    <property type="entry name" value="PROTEIN FANTASTIC FOUR 1"/>
    <property type="match status" value="1"/>
</dbReference>
<name>A0A4S8K4N3_MUSBA</name>
<dbReference type="InterPro" id="IPR021410">
    <property type="entry name" value="FAF"/>
</dbReference>
<evidence type="ECO:0000256" key="1">
    <source>
        <dbReference type="ARBA" id="ARBA00008690"/>
    </source>
</evidence>
<feature type="compositionally biased region" description="Low complexity" evidence="2">
    <location>
        <begin position="403"/>
        <end position="418"/>
    </location>
</feature>
<feature type="region of interest" description="Disordered" evidence="2">
    <location>
        <begin position="104"/>
        <end position="126"/>
    </location>
</feature>
<dbReference type="Pfam" id="PF11250">
    <property type="entry name" value="FAF"/>
    <property type="match status" value="1"/>
</dbReference>
<evidence type="ECO:0000313" key="4">
    <source>
        <dbReference type="EMBL" id="THU69792.1"/>
    </source>
</evidence>
<feature type="region of interest" description="Disordered" evidence="2">
    <location>
        <begin position="299"/>
        <end position="341"/>
    </location>
</feature>
<gene>
    <name evidence="4" type="ORF">C4D60_Mb08t18140</name>
</gene>
<comment type="caution">
    <text evidence="4">The sequence shown here is derived from an EMBL/GenBank/DDBJ whole genome shotgun (WGS) entry which is preliminary data.</text>
</comment>
<evidence type="ECO:0000256" key="2">
    <source>
        <dbReference type="SAM" id="MobiDB-lite"/>
    </source>
</evidence>
<dbReference type="Proteomes" id="UP000317650">
    <property type="component" value="Chromosome 8"/>
</dbReference>
<dbReference type="AlphaFoldDB" id="A0A4S8K4N3"/>
<feature type="domain" description="FAF" evidence="3">
    <location>
        <begin position="237"/>
        <end position="292"/>
    </location>
</feature>
<feature type="region of interest" description="Disordered" evidence="2">
    <location>
        <begin position="388"/>
        <end position="418"/>
    </location>
</feature>